<gene>
    <name evidence="3" type="ORF">SAMN06269185_1673</name>
</gene>
<dbReference type="Pfam" id="PF00149">
    <property type="entry name" value="Metallophos"/>
    <property type="match status" value="1"/>
</dbReference>
<feature type="region of interest" description="Disordered" evidence="1">
    <location>
        <begin position="1"/>
        <end position="28"/>
    </location>
</feature>
<dbReference type="EMBL" id="OBEJ01000002">
    <property type="protein sequence ID" value="SNZ12380.1"/>
    <property type="molecule type" value="Genomic_DNA"/>
</dbReference>
<organism evidence="3 4">
    <name type="scientific">Natronoarchaeum philippinense</name>
    <dbReference type="NCBI Taxonomy" id="558529"/>
    <lineage>
        <taxon>Archaea</taxon>
        <taxon>Methanobacteriati</taxon>
        <taxon>Methanobacteriota</taxon>
        <taxon>Stenosarchaea group</taxon>
        <taxon>Halobacteria</taxon>
        <taxon>Halobacteriales</taxon>
        <taxon>Natronoarchaeaceae</taxon>
    </lineage>
</organism>
<dbReference type="Gene3D" id="3.60.21.10">
    <property type="match status" value="1"/>
</dbReference>
<dbReference type="AlphaFoldDB" id="A0A285NS92"/>
<dbReference type="InterPro" id="IPR050126">
    <property type="entry name" value="Ap4A_hydrolase"/>
</dbReference>
<name>A0A285NS92_NATPI</name>
<dbReference type="PANTHER" id="PTHR42850">
    <property type="entry name" value="METALLOPHOSPHOESTERASE"/>
    <property type="match status" value="1"/>
</dbReference>
<dbReference type="InterPro" id="IPR004843">
    <property type="entry name" value="Calcineurin-like_PHP"/>
</dbReference>
<dbReference type="CDD" id="cd00144">
    <property type="entry name" value="MPP_PPP_family"/>
    <property type="match status" value="1"/>
</dbReference>
<dbReference type="GO" id="GO:0016791">
    <property type="term" value="F:phosphatase activity"/>
    <property type="evidence" value="ECO:0007669"/>
    <property type="project" value="TreeGrafter"/>
</dbReference>
<dbReference type="PANTHER" id="PTHR42850:SF4">
    <property type="entry name" value="ZINC-DEPENDENT ENDOPOLYPHOSPHATASE"/>
    <property type="match status" value="1"/>
</dbReference>
<proteinExistence type="predicted"/>
<evidence type="ECO:0000313" key="3">
    <source>
        <dbReference type="EMBL" id="SNZ12380.1"/>
    </source>
</evidence>
<dbReference type="GO" id="GO:0005737">
    <property type="term" value="C:cytoplasm"/>
    <property type="evidence" value="ECO:0007669"/>
    <property type="project" value="TreeGrafter"/>
</dbReference>
<protein>
    <submittedName>
        <fullName evidence="3">Serine/threonine protein phosphatase 1</fullName>
    </submittedName>
</protein>
<evidence type="ECO:0000259" key="2">
    <source>
        <dbReference type="Pfam" id="PF00149"/>
    </source>
</evidence>
<feature type="region of interest" description="Disordered" evidence="1">
    <location>
        <begin position="239"/>
        <end position="260"/>
    </location>
</feature>
<dbReference type="SUPFAM" id="SSF56300">
    <property type="entry name" value="Metallo-dependent phosphatases"/>
    <property type="match status" value="1"/>
</dbReference>
<dbReference type="InterPro" id="IPR029052">
    <property type="entry name" value="Metallo-depent_PP-like"/>
</dbReference>
<feature type="domain" description="Calcineurin-like phosphoesterase" evidence="2">
    <location>
        <begin position="50"/>
        <end position="199"/>
    </location>
</feature>
<evidence type="ECO:0000256" key="1">
    <source>
        <dbReference type="SAM" id="MobiDB-lite"/>
    </source>
</evidence>
<sequence length="260" mass="28449">MGQRSVPVTADQGIDMPEQTTDSDWSPERAFSDAVEQRHHRIDADEWQNVYVIGDIHGCLTELKALVERIDPDPDELLAFVGDLVRKGPDSAGVVEYVRDRPNAVPVLGNNEAKVLRGDADPGLDDEHVDYLETLPAVLSWGDHAVVHGGVDPSRPLFEHGVEDFLTMRAPLGDGYDGPFWFEQYERTPQVFFGHTVLDAPVVGEGAIGLDTGCVYGGALTAYDCGADEFVSVPARDTYQERSRSKFVDPSEHDVDAGGQ</sequence>
<reference evidence="3 4" key="1">
    <citation type="submission" date="2017-09" db="EMBL/GenBank/DDBJ databases">
        <authorList>
            <person name="Ehlers B."/>
            <person name="Leendertz F.H."/>
        </authorList>
    </citation>
    <scope>NUCLEOTIDE SEQUENCE [LARGE SCALE GENOMIC DNA]</scope>
    <source>
        <strain evidence="3 4">DSM 27208</strain>
    </source>
</reference>
<keyword evidence="4" id="KW-1185">Reference proteome</keyword>
<evidence type="ECO:0000313" key="4">
    <source>
        <dbReference type="Proteomes" id="UP000219453"/>
    </source>
</evidence>
<dbReference type="Proteomes" id="UP000219453">
    <property type="component" value="Unassembled WGS sequence"/>
</dbReference>
<accession>A0A285NS92</accession>